<evidence type="ECO:0000259" key="2">
    <source>
        <dbReference type="Pfam" id="PF07969"/>
    </source>
</evidence>
<feature type="domain" description="Amidohydrolase 3" evidence="2">
    <location>
        <begin position="75"/>
        <end position="562"/>
    </location>
</feature>
<dbReference type="Gene3D" id="2.30.40.10">
    <property type="entry name" value="Urease, subunit C, domain 1"/>
    <property type="match status" value="1"/>
</dbReference>
<dbReference type="CDD" id="cd01300">
    <property type="entry name" value="YtcJ_like"/>
    <property type="match status" value="1"/>
</dbReference>
<keyword evidence="3" id="KW-0378">Hydrolase</keyword>
<accession>A0ABV7IJJ7</accession>
<organism evidence="3 4">
    <name type="scientific">Novosphingobium bradum</name>
    <dbReference type="NCBI Taxonomy" id="1737444"/>
    <lineage>
        <taxon>Bacteria</taxon>
        <taxon>Pseudomonadati</taxon>
        <taxon>Pseudomonadota</taxon>
        <taxon>Alphaproteobacteria</taxon>
        <taxon>Sphingomonadales</taxon>
        <taxon>Sphingomonadaceae</taxon>
        <taxon>Novosphingobium</taxon>
    </lineage>
</organism>
<proteinExistence type="predicted"/>
<protein>
    <submittedName>
        <fullName evidence="3">Amidohydrolase</fullName>
        <ecNumber evidence="3">3.5.-.-</ecNumber>
    </submittedName>
</protein>
<dbReference type="GO" id="GO:0016787">
    <property type="term" value="F:hydrolase activity"/>
    <property type="evidence" value="ECO:0007669"/>
    <property type="project" value="UniProtKB-KW"/>
</dbReference>
<dbReference type="PANTHER" id="PTHR22642">
    <property type="entry name" value="IMIDAZOLONEPROPIONASE"/>
    <property type="match status" value="1"/>
</dbReference>
<dbReference type="Gene3D" id="3.20.20.140">
    <property type="entry name" value="Metal-dependent hydrolases"/>
    <property type="match status" value="1"/>
</dbReference>
<dbReference type="RefSeq" id="WP_379508261.1">
    <property type="nucleotide sequence ID" value="NZ_JBHRTQ010000002.1"/>
</dbReference>
<dbReference type="SUPFAM" id="SSF51338">
    <property type="entry name" value="Composite domain of metallo-dependent hydrolases"/>
    <property type="match status" value="1"/>
</dbReference>
<gene>
    <name evidence="3" type="ORF">ACFOD9_01220</name>
</gene>
<feature type="chain" id="PRO_5046477025" evidence="1">
    <location>
        <begin position="23"/>
        <end position="566"/>
    </location>
</feature>
<comment type="caution">
    <text evidence="3">The sequence shown here is derived from an EMBL/GenBank/DDBJ whole genome shotgun (WGS) entry which is preliminary data.</text>
</comment>
<dbReference type="Proteomes" id="UP001595604">
    <property type="component" value="Unassembled WGS sequence"/>
</dbReference>
<dbReference type="SUPFAM" id="SSF51556">
    <property type="entry name" value="Metallo-dependent hydrolases"/>
    <property type="match status" value="1"/>
</dbReference>
<dbReference type="InterPro" id="IPR013108">
    <property type="entry name" value="Amidohydro_3"/>
</dbReference>
<evidence type="ECO:0000313" key="3">
    <source>
        <dbReference type="EMBL" id="MFC3172864.1"/>
    </source>
</evidence>
<name>A0ABV7IJJ7_9SPHN</name>
<evidence type="ECO:0000313" key="4">
    <source>
        <dbReference type="Proteomes" id="UP001595604"/>
    </source>
</evidence>
<evidence type="ECO:0000256" key="1">
    <source>
        <dbReference type="SAM" id="SignalP"/>
    </source>
</evidence>
<keyword evidence="4" id="KW-1185">Reference proteome</keyword>
<keyword evidence="1" id="KW-0732">Signal</keyword>
<dbReference type="InterPro" id="IPR032466">
    <property type="entry name" value="Metal_Hydrolase"/>
</dbReference>
<dbReference type="PANTHER" id="PTHR22642:SF2">
    <property type="entry name" value="PROTEIN LONG AFTER FAR-RED 3"/>
    <property type="match status" value="1"/>
</dbReference>
<reference evidence="4" key="1">
    <citation type="journal article" date="2019" name="Int. J. Syst. Evol. Microbiol.">
        <title>The Global Catalogue of Microorganisms (GCM) 10K type strain sequencing project: providing services to taxonomists for standard genome sequencing and annotation.</title>
        <authorList>
            <consortium name="The Broad Institute Genomics Platform"/>
            <consortium name="The Broad Institute Genome Sequencing Center for Infectious Disease"/>
            <person name="Wu L."/>
            <person name="Ma J."/>
        </authorList>
    </citation>
    <scope>NUCLEOTIDE SEQUENCE [LARGE SCALE GENOMIC DNA]</scope>
    <source>
        <strain evidence="4">KCTC 42984</strain>
    </source>
</reference>
<sequence length="566" mass="60030">MKGAVNAVLALLAIAAAGQAQAAPAPVADIIFQHGTIIPMTAPDARAEAVAVKDGRVLALGSEAAMARLRGKATRVVDLAGQTLLPGFIDAHGHLTALARMAAMVPLASPPVGPVTDIAGLQAALRERLKAQPGDGWIVGNGYDDSLLAEHRHPTRAELDAVSADRPIFIMHVSGHLATLNTRALDLAGMLHPAADPPGGVIHREADGRTASGPIEETAIFMAMRLLAPPSLDQQLAQLDEAQRVYARNGLTTAQDGATMPDAWDLLAEAARRSRLILDVDAVPLLAAKWPALDSLPFTAAYAGHLRAAGIKLIIDGSPQGRTAWLSEPYHQPPPGQDARYAGYRQVPDEVLRASLRRAANHGWQVYAHVNGDAAIQQLIDAVRAVNADGGTPLVRPVAVHAQTARHDQLVAMKALGIVPSFFAAHTFYWGDWHREVVLGAERAERISPQREAIDLGLAPTIHNDAPIVPPDMIRLVWSAATRRTRSGDILGAAERVSVFEALGEVTRNAALQLGEDGIKGTIEPGKYADFVVLSANPLATAPEDLLRLKVSATYKQGRAIYSAAN</sequence>
<dbReference type="Gene3D" id="3.10.310.70">
    <property type="match status" value="1"/>
</dbReference>
<dbReference type="InterPro" id="IPR011059">
    <property type="entry name" value="Metal-dep_hydrolase_composite"/>
</dbReference>
<feature type="signal peptide" evidence="1">
    <location>
        <begin position="1"/>
        <end position="22"/>
    </location>
</feature>
<dbReference type="EC" id="3.5.-.-" evidence="3"/>
<dbReference type="Pfam" id="PF07969">
    <property type="entry name" value="Amidohydro_3"/>
    <property type="match status" value="1"/>
</dbReference>
<dbReference type="InterPro" id="IPR033932">
    <property type="entry name" value="YtcJ-like"/>
</dbReference>
<dbReference type="EMBL" id="JBHRTQ010000002">
    <property type="protein sequence ID" value="MFC3172864.1"/>
    <property type="molecule type" value="Genomic_DNA"/>
</dbReference>